<proteinExistence type="predicted"/>
<comment type="caution">
    <text evidence="1">The sequence shown here is derived from an EMBL/GenBank/DDBJ whole genome shotgun (WGS) entry which is preliminary data.</text>
</comment>
<sequence length="73" mass="8802">MSSIDRKPHKLKAEKSLSIPRHLIFFDTETKQEKINDSTIRQRLRLGWGVYYSRTHGRHLETMEWQEFTMTLP</sequence>
<reference evidence="1" key="1">
    <citation type="journal article" date="2014" name="Front. Microbiol.">
        <title>High frequency of phylogenetically diverse reductive dehalogenase-homologous genes in deep subseafloor sedimentary metagenomes.</title>
        <authorList>
            <person name="Kawai M."/>
            <person name="Futagami T."/>
            <person name="Toyoda A."/>
            <person name="Takaki Y."/>
            <person name="Nishi S."/>
            <person name="Hori S."/>
            <person name="Arai W."/>
            <person name="Tsubouchi T."/>
            <person name="Morono Y."/>
            <person name="Uchiyama I."/>
            <person name="Ito T."/>
            <person name="Fujiyama A."/>
            <person name="Inagaki F."/>
            <person name="Takami H."/>
        </authorList>
    </citation>
    <scope>NUCLEOTIDE SEQUENCE</scope>
    <source>
        <strain evidence="1">Expedition CK06-06</strain>
    </source>
</reference>
<dbReference type="AlphaFoldDB" id="X1RJ20"/>
<evidence type="ECO:0000313" key="1">
    <source>
        <dbReference type="EMBL" id="GAI80752.1"/>
    </source>
</evidence>
<name>X1RJ20_9ZZZZ</name>
<gene>
    <name evidence="1" type="ORF">S12H4_26219</name>
</gene>
<organism evidence="1">
    <name type="scientific">marine sediment metagenome</name>
    <dbReference type="NCBI Taxonomy" id="412755"/>
    <lineage>
        <taxon>unclassified sequences</taxon>
        <taxon>metagenomes</taxon>
        <taxon>ecological metagenomes</taxon>
    </lineage>
</organism>
<feature type="non-terminal residue" evidence="1">
    <location>
        <position position="73"/>
    </location>
</feature>
<dbReference type="EMBL" id="BARW01014856">
    <property type="protein sequence ID" value="GAI80752.1"/>
    <property type="molecule type" value="Genomic_DNA"/>
</dbReference>
<protein>
    <submittedName>
        <fullName evidence="1">Uncharacterized protein</fullName>
    </submittedName>
</protein>
<accession>X1RJ20</accession>